<protein>
    <submittedName>
        <fullName evidence="2">Uncharacterized protein</fullName>
    </submittedName>
</protein>
<dbReference type="EMBL" id="KZ821228">
    <property type="protein sequence ID" value="PYH46375.1"/>
    <property type="molecule type" value="Genomic_DNA"/>
</dbReference>
<feature type="region of interest" description="Disordered" evidence="1">
    <location>
        <begin position="132"/>
        <end position="151"/>
    </location>
</feature>
<proteinExistence type="predicted"/>
<evidence type="ECO:0000256" key="1">
    <source>
        <dbReference type="SAM" id="MobiDB-lite"/>
    </source>
</evidence>
<dbReference type="GeneID" id="37073325"/>
<organism evidence="2 3">
    <name type="scientific">Aspergillus saccharolyticus JOP 1030-1</name>
    <dbReference type="NCBI Taxonomy" id="1450539"/>
    <lineage>
        <taxon>Eukaryota</taxon>
        <taxon>Fungi</taxon>
        <taxon>Dikarya</taxon>
        <taxon>Ascomycota</taxon>
        <taxon>Pezizomycotina</taxon>
        <taxon>Eurotiomycetes</taxon>
        <taxon>Eurotiomycetidae</taxon>
        <taxon>Eurotiales</taxon>
        <taxon>Aspergillaceae</taxon>
        <taxon>Aspergillus</taxon>
        <taxon>Aspergillus subgen. Circumdati</taxon>
    </lineage>
</organism>
<evidence type="ECO:0000313" key="3">
    <source>
        <dbReference type="Proteomes" id="UP000248349"/>
    </source>
</evidence>
<dbReference type="AlphaFoldDB" id="A0A318ZHF5"/>
<name>A0A318ZHF5_9EURO</name>
<accession>A0A318ZHF5</accession>
<reference evidence="2 3" key="1">
    <citation type="submission" date="2016-12" db="EMBL/GenBank/DDBJ databases">
        <title>The genomes of Aspergillus section Nigri reveals drivers in fungal speciation.</title>
        <authorList>
            <consortium name="DOE Joint Genome Institute"/>
            <person name="Vesth T.C."/>
            <person name="Nybo J."/>
            <person name="Theobald S."/>
            <person name="Brandl J."/>
            <person name="Frisvad J.C."/>
            <person name="Nielsen K.F."/>
            <person name="Lyhne E.K."/>
            <person name="Kogle M.E."/>
            <person name="Kuo A."/>
            <person name="Riley R."/>
            <person name="Clum A."/>
            <person name="Nolan M."/>
            <person name="Lipzen A."/>
            <person name="Salamov A."/>
            <person name="Henrissat B."/>
            <person name="Wiebenga A."/>
            <person name="De Vries R.P."/>
            <person name="Grigoriev I.V."/>
            <person name="Mortensen U.H."/>
            <person name="Andersen M.R."/>
            <person name="Baker S.E."/>
        </authorList>
    </citation>
    <scope>NUCLEOTIDE SEQUENCE [LARGE SCALE GENOMIC DNA]</scope>
    <source>
        <strain evidence="2 3">JOP 1030-1</strain>
    </source>
</reference>
<dbReference type="RefSeq" id="XP_025432357.1">
    <property type="nucleotide sequence ID" value="XM_025572097.1"/>
</dbReference>
<dbReference type="Proteomes" id="UP000248349">
    <property type="component" value="Unassembled WGS sequence"/>
</dbReference>
<gene>
    <name evidence="2" type="ORF">BP01DRAFT_30299</name>
</gene>
<sequence length="183" mass="20679">MNWVRYSPALAEYSVRFLSSIDCSPRANWHNLVHGYLVGHNGVLCMRCWLASSRLCIHDGELNNERLNQELRYQLSKVTYTDHSYLIPGPQSAAKPQEWKDVLFTLPFPFPPDNQRTWDQSAYQPSAVTSLVGGGAGGKHRDAKPTSLPSRSRVKSTLTTELHKLHRHASSISVLFLAYEQNS</sequence>
<keyword evidence="3" id="KW-1185">Reference proteome</keyword>
<evidence type="ECO:0000313" key="2">
    <source>
        <dbReference type="EMBL" id="PYH46375.1"/>
    </source>
</evidence>